<evidence type="ECO:0000313" key="1">
    <source>
        <dbReference type="EMBL" id="CAK7336176.1"/>
    </source>
</evidence>
<accession>A0AAV1RIF9</accession>
<dbReference type="EMBL" id="CAWUPB010000994">
    <property type="protein sequence ID" value="CAK7336176.1"/>
    <property type="molecule type" value="Genomic_DNA"/>
</dbReference>
<reference evidence="1 2" key="1">
    <citation type="submission" date="2024-01" db="EMBL/GenBank/DDBJ databases">
        <authorList>
            <person name="Waweru B."/>
        </authorList>
    </citation>
    <scope>NUCLEOTIDE SEQUENCE [LARGE SCALE GENOMIC DNA]</scope>
</reference>
<sequence>MKNLSPLTHRVVTPQTMRVQAKVIGVILIVLIDLGSTHNFLHERVARVTEILIESALSMKVMIASGDPSFITGHVKPRFKLFRCRVGMPSSISRCYSLDRQHDLHLDLAFFPMSYFEEAK</sequence>
<name>A0AAV1RIF9_9ROSI</name>
<comment type="caution">
    <text evidence="1">The sequence shown here is derived from an EMBL/GenBank/DDBJ whole genome shotgun (WGS) entry which is preliminary data.</text>
</comment>
<organism evidence="1 2">
    <name type="scientific">Dovyalis caffra</name>
    <dbReference type="NCBI Taxonomy" id="77055"/>
    <lineage>
        <taxon>Eukaryota</taxon>
        <taxon>Viridiplantae</taxon>
        <taxon>Streptophyta</taxon>
        <taxon>Embryophyta</taxon>
        <taxon>Tracheophyta</taxon>
        <taxon>Spermatophyta</taxon>
        <taxon>Magnoliopsida</taxon>
        <taxon>eudicotyledons</taxon>
        <taxon>Gunneridae</taxon>
        <taxon>Pentapetalae</taxon>
        <taxon>rosids</taxon>
        <taxon>fabids</taxon>
        <taxon>Malpighiales</taxon>
        <taxon>Salicaceae</taxon>
        <taxon>Flacourtieae</taxon>
        <taxon>Dovyalis</taxon>
    </lineage>
</organism>
<dbReference type="AlphaFoldDB" id="A0AAV1RIF9"/>
<protein>
    <submittedName>
        <fullName evidence="1">Uncharacterized protein</fullName>
    </submittedName>
</protein>
<gene>
    <name evidence="1" type="ORF">DCAF_LOCUS11183</name>
</gene>
<evidence type="ECO:0000313" key="2">
    <source>
        <dbReference type="Proteomes" id="UP001314170"/>
    </source>
</evidence>
<keyword evidence="2" id="KW-1185">Reference proteome</keyword>
<dbReference type="Proteomes" id="UP001314170">
    <property type="component" value="Unassembled WGS sequence"/>
</dbReference>
<proteinExistence type="predicted"/>